<dbReference type="AlphaFoldDB" id="A0A0B1PEG9"/>
<dbReference type="SMART" id="SM00389">
    <property type="entry name" value="HOX"/>
    <property type="match status" value="1"/>
</dbReference>
<feature type="region of interest" description="Disordered" evidence="7">
    <location>
        <begin position="354"/>
        <end position="401"/>
    </location>
</feature>
<name>A0A0B1PEG9_UNCNE</name>
<evidence type="ECO:0000256" key="3">
    <source>
        <dbReference type="ARBA" id="ARBA00023155"/>
    </source>
</evidence>
<keyword evidence="2 5" id="KW-0238">DNA-binding</keyword>
<dbReference type="Proteomes" id="UP000030854">
    <property type="component" value="Unassembled WGS sequence"/>
</dbReference>
<feature type="compositionally biased region" description="Basic and acidic residues" evidence="7">
    <location>
        <begin position="121"/>
        <end position="130"/>
    </location>
</feature>
<keyword evidence="10" id="KW-1185">Reference proteome</keyword>
<keyword evidence="3 5" id="KW-0371">Homeobox</keyword>
<evidence type="ECO:0000256" key="1">
    <source>
        <dbReference type="ARBA" id="ARBA00004123"/>
    </source>
</evidence>
<dbReference type="PROSITE" id="PS50071">
    <property type="entry name" value="HOMEOBOX_2"/>
    <property type="match status" value="1"/>
</dbReference>
<feature type="compositionally biased region" description="Low complexity" evidence="7">
    <location>
        <begin position="426"/>
        <end position="438"/>
    </location>
</feature>
<feature type="compositionally biased region" description="Basic and acidic residues" evidence="7">
    <location>
        <begin position="439"/>
        <end position="450"/>
    </location>
</feature>
<dbReference type="SUPFAM" id="SSF46689">
    <property type="entry name" value="Homeodomain-like"/>
    <property type="match status" value="1"/>
</dbReference>
<dbReference type="GO" id="GO:0000981">
    <property type="term" value="F:DNA-binding transcription factor activity, RNA polymerase II-specific"/>
    <property type="evidence" value="ECO:0007669"/>
    <property type="project" value="TreeGrafter"/>
</dbReference>
<feature type="DNA-binding region" description="Homeobox" evidence="5">
    <location>
        <begin position="178"/>
        <end position="238"/>
    </location>
</feature>
<dbReference type="InterPro" id="IPR050453">
    <property type="entry name" value="LIM_Homeobox_TF"/>
</dbReference>
<keyword evidence="4 5" id="KW-0539">Nucleus</keyword>
<dbReference type="HOGENOM" id="CLU_017274_1_0_1"/>
<comment type="caution">
    <text evidence="9">The sequence shown here is derived from an EMBL/GenBank/DDBJ whole genome shotgun (WGS) entry which is preliminary data.</text>
</comment>
<evidence type="ECO:0000256" key="4">
    <source>
        <dbReference type="ARBA" id="ARBA00023242"/>
    </source>
</evidence>
<evidence type="ECO:0000259" key="8">
    <source>
        <dbReference type="PROSITE" id="PS50071"/>
    </source>
</evidence>
<dbReference type="EMBL" id="JNVN01000563">
    <property type="protein sequence ID" value="KHJ35039.1"/>
    <property type="molecule type" value="Genomic_DNA"/>
</dbReference>
<feature type="region of interest" description="Disordered" evidence="7">
    <location>
        <begin position="110"/>
        <end position="153"/>
    </location>
</feature>
<dbReference type="PANTHER" id="PTHR24208:SF166">
    <property type="entry name" value="LIM HOMEOBOX TRANSCRIPTION FACTOR 1 ALPHA, ISOFORM B"/>
    <property type="match status" value="1"/>
</dbReference>
<evidence type="ECO:0000313" key="10">
    <source>
        <dbReference type="Proteomes" id="UP000030854"/>
    </source>
</evidence>
<feature type="domain" description="Homeobox" evidence="8">
    <location>
        <begin position="176"/>
        <end position="237"/>
    </location>
</feature>
<dbReference type="InterPro" id="IPR009057">
    <property type="entry name" value="Homeodomain-like_sf"/>
</dbReference>
<proteinExistence type="predicted"/>
<gene>
    <name evidence="9" type="ORF">EV44_g5229</name>
</gene>
<evidence type="ECO:0000256" key="6">
    <source>
        <dbReference type="RuleBase" id="RU000682"/>
    </source>
</evidence>
<dbReference type="Gene3D" id="1.10.10.60">
    <property type="entry name" value="Homeodomain-like"/>
    <property type="match status" value="1"/>
</dbReference>
<organism evidence="9 10">
    <name type="scientific">Uncinula necator</name>
    <name type="common">Grape powdery mildew</name>
    <dbReference type="NCBI Taxonomy" id="52586"/>
    <lineage>
        <taxon>Eukaryota</taxon>
        <taxon>Fungi</taxon>
        <taxon>Dikarya</taxon>
        <taxon>Ascomycota</taxon>
        <taxon>Pezizomycotina</taxon>
        <taxon>Leotiomycetes</taxon>
        <taxon>Erysiphales</taxon>
        <taxon>Erysiphaceae</taxon>
        <taxon>Erysiphe</taxon>
    </lineage>
</organism>
<dbReference type="CDD" id="cd00086">
    <property type="entry name" value="homeodomain"/>
    <property type="match status" value="1"/>
</dbReference>
<feature type="compositionally biased region" description="Polar residues" evidence="7">
    <location>
        <begin position="451"/>
        <end position="478"/>
    </location>
</feature>
<feature type="compositionally biased region" description="Acidic residues" evidence="7">
    <location>
        <begin position="131"/>
        <end position="153"/>
    </location>
</feature>
<evidence type="ECO:0000256" key="7">
    <source>
        <dbReference type="SAM" id="MobiDB-lite"/>
    </source>
</evidence>
<accession>A0A0B1PEG9</accession>
<dbReference type="GO" id="GO:0000977">
    <property type="term" value="F:RNA polymerase II transcription regulatory region sequence-specific DNA binding"/>
    <property type="evidence" value="ECO:0007669"/>
    <property type="project" value="TreeGrafter"/>
</dbReference>
<dbReference type="Pfam" id="PF00046">
    <property type="entry name" value="Homeodomain"/>
    <property type="match status" value="1"/>
</dbReference>
<feature type="compositionally biased region" description="Polar residues" evidence="7">
    <location>
        <begin position="360"/>
        <end position="375"/>
    </location>
</feature>
<dbReference type="GO" id="GO:0005634">
    <property type="term" value="C:nucleus"/>
    <property type="evidence" value="ECO:0007669"/>
    <property type="project" value="UniProtKB-SubCell"/>
</dbReference>
<dbReference type="STRING" id="52586.A0A0B1PEG9"/>
<sequence length="599" mass="66871">MPDAELLPTRPDWRDQYSSINLLEEQSSSSPRLPPCTFSNGCLIMMDQDGSRSILEQQTSHTKPSGINQLDSMVDGLKWNSEDRSSPCKSIDQNCTLLCRESASVALGSISSNSCGPVSRDSSRSAKMENDGDGDGPELELKNEEEELEEEDDDDMIDVELEEGLIPKSEAERRAERRKMKRFRLTHQQTRFLMSEFAKQAHPDAAHRERLSREIPGLSPRQVQVWFQNRRAKIKRLTADDRDRIIKMRAVPENFDNVKALHSSYGAVHMLSSPLKSPVGFGPSYSEHLMRPLVIDSTKNQDGNISPTVSSPAFSHVAFSSNSSLRSPDLLSASTTLTSPERYYSTHISGPMSAGPRATLSFNRPNNILSPSQSCHPRHVARSLQPSQLRDTISKLRPDSLQSPLRLSMSWKGENLNYCENNSTGQPSPQFSEQQPSQDQHEFQSSHEVDSQQFDPNTYSNSNNIENSPTNVYNASPNSSSFLENPDLLSLSRIRATSTNAFPGRLDVRNQFQPRNPPSLATPLVNSFGNSFTPGFVSASPTTFMNSPHEYIDVSNQKLNHLVPEQVEDKLFDTTEPVEGSRVESTEQCQGQLMTILPL</sequence>
<reference evidence="9 10" key="1">
    <citation type="journal article" date="2014" name="BMC Genomics">
        <title>Adaptive genomic structural variation in the grape powdery mildew pathogen, Erysiphe necator.</title>
        <authorList>
            <person name="Jones L."/>
            <person name="Riaz S."/>
            <person name="Morales-Cruz A."/>
            <person name="Amrine K.C."/>
            <person name="McGuire B."/>
            <person name="Gubler W.D."/>
            <person name="Walker M.A."/>
            <person name="Cantu D."/>
        </authorList>
    </citation>
    <scope>NUCLEOTIDE SEQUENCE [LARGE SCALE GENOMIC DNA]</scope>
    <source>
        <strain evidence="10">c</strain>
    </source>
</reference>
<evidence type="ECO:0000313" key="9">
    <source>
        <dbReference type="EMBL" id="KHJ35039.1"/>
    </source>
</evidence>
<feature type="region of interest" description="Disordered" evidence="7">
    <location>
        <begin position="418"/>
        <end position="478"/>
    </location>
</feature>
<protein>
    <submittedName>
        <fullName evidence="9">Putative homeobox domain-containing protein</fullName>
    </submittedName>
</protein>
<evidence type="ECO:0000256" key="5">
    <source>
        <dbReference type="PROSITE-ProRule" id="PRU00108"/>
    </source>
</evidence>
<dbReference type="PANTHER" id="PTHR24208">
    <property type="entry name" value="LIM/HOMEOBOX PROTEIN LHX"/>
    <property type="match status" value="1"/>
</dbReference>
<dbReference type="InterPro" id="IPR001356">
    <property type="entry name" value="HD"/>
</dbReference>
<evidence type="ECO:0000256" key="2">
    <source>
        <dbReference type="ARBA" id="ARBA00023125"/>
    </source>
</evidence>
<comment type="subcellular location">
    <subcellularLocation>
        <location evidence="1 5 6">Nucleus</location>
    </subcellularLocation>
</comment>